<keyword evidence="3" id="KW-0328">Glycosyltransferase</keyword>
<evidence type="ECO:0000313" key="11">
    <source>
        <dbReference type="EMBL" id="VDD41889.1"/>
    </source>
</evidence>
<keyword evidence="8" id="KW-0333">Golgi apparatus</keyword>
<comment type="subcellular location">
    <subcellularLocation>
        <location evidence="1">Golgi apparatus membrane</location>
        <topology evidence="1">Single-pass type II membrane protein</topology>
    </subcellularLocation>
</comment>
<sequence length="195" mass="22117">MRSHQGGRELTVLQLLCAVADFSVLLFTIQSSFLATAKPPFHPRQFHKCTVVGNSGDLLKTEFGEEIDSHDAVFRDNEAPVNKYAKYVGVKRDFRLVVRGAARNMAEILSASYNEVLIIKSVTHRDFDEMIKTIPNPVYLSFPRNCPAQRCQRNRDELSMCDIVDIYGFTVDPGYTETRYFSTPRQGHNPLQGRA</sequence>
<keyword evidence="5" id="KW-0812">Transmembrane</keyword>
<dbReference type="InterPro" id="IPR038578">
    <property type="entry name" value="GT29-like_sf"/>
</dbReference>
<evidence type="ECO:0000256" key="9">
    <source>
        <dbReference type="ARBA" id="ARBA00023136"/>
    </source>
</evidence>
<keyword evidence="10" id="KW-0325">Glycoprotein</keyword>
<evidence type="ECO:0000256" key="10">
    <source>
        <dbReference type="ARBA" id="ARBA00023180"/>
    </source>
</evidence>
<dbReference type="AlphaFoldDB" id="A0A3P6FFS9"/>
<dbReference type="Gene3D" id="3.90.1480.20">
    <property type="entry name" value="Glycosyl transferase family 29"/>
    <property type="match status" value="1"/>
</dbReference>
<keyword evidence="4" id="KW-0808">Transferase</keyword>
<accession>A0A3P6FFS9</accession>
<evidence type="ECO:0000256" key="7">
    <source>
        <dbReference type="ARBA" id="ARBA00022989"/>
    </source>
</evidence>
<proteinExistence type="inferred from homology"/>
<dbReference type="EMBL" id="LR031877">
    <property type="protein sequence ID" value="VDD41889.1"/>
    <property type="molecule type" value="Genomic_DNA"/>
</dbReference>
<evidence type="ECO:0000256" key="2">
    <source>
        <dbReference type="ARBA" id="ARBA00006003"/>
    </source>
</evidence>
<dbReference type="GO" id="GO:0009860">
    <property type="term" value="P:pollen tube growth"/>
    <property type="evidence" value="ECO:0007669"/>
    <property type="project" value="InterPro"/>
</dbReference>
<evidence type="ECO:0000256" key="6">
    <source>
        <dbReference type="ARBA" id="ARBA00022968"/>
    </source>
</evidence>
<keyword evidence="7" id="KW-1133">Transmembrane helix</keyword>
<evidence type="ECO:0000256" key="5">
    <source>
        <dbReference type="ARBA" id="ARBA00022692"/>
    </source>
</evidence>
<keyword evidence="6" id="KW-0735">Signal-anchor</keyword>
<dbReference type="InterPro" id="IPR001675">
    <property type="entry name" value="Glyco_trans_29"/>
</dbReference>
<dbReference type="GO" id="GO:0000139">
    <property type="term" value="C:Golgi membrane"/>
    <property type="evidence" value="ECO:0007669"/>
    <property type="project" value="UniProtKB-SubCell"/>
</dbReference>
<evidence type="ECO:0000256" key="3">
    <source>
        <dbReference type="ARBA" id="ARBA00022676"/>
    </source>
</evidence>
<protein>
    <submittedName>
        <fullName evidence="11">Uncharacterized protein</fullName>
    </submittedName>
</protein>
<gene>
    <name evidence="11" type="ORF">BOLC5T29436H</name>
</gene>
<dbReference type="GO" id="GO:0008373">
    <property type="term" value="F:sialyltransferase activity"/>
    <property type="evidence" value="ECO:0007669"/>
    <property type="project" value="InterPro"/>
</dbReference>
<dbReference type="Pfam" id="PF00777">
    <property type="entry name" value="Glyco_transf_29"/>
    <property type="match status" value="1"/>
</dbReference>
<keyword evidence="9" id="KW-0472">Membrane</keyword>
<evidence type="ECO:0000256" key="8">
    <source>
        <dbReference type="ARBA" id="ARBA00023034"/>
    </source>
</evidence>
<evidence type="ECO:0000256" key="4">
    <source>
        <dbReference type="ARBA" id="ARBA00022679"/>
    </source>
</evidence>
<organism evidence="11">
    <name type="scientific">Brassica oleracea</name>
    <name type="common">Wild cabbage</name>
    <dbReference type="NCBI Taxonomy" id="3712"/>
    <lineage>
        <taxon>Eukaryota</taxon>
        <taxon>Viridiplantae</taxon>
        <taxon>Streptophyta</taxon>
        <taxon>Embryophyta</taxon>
        <taxon>Tracheophyta</taxon>
        <taxon>Spermatophyta</taxon>
        <taxon>Magnoliopsida</taxon>
        <taxon>eudicotyledons</taxon>
        <taxon>Gunneridae</taxon>
        <taxon>Pentapetalae</taxon>
        <taxon>rosids</taxon>
        <taxon>malvids</taxon>
        <taxon>Brassicales</taxon>
        <taxon>Brassicaceae</taxon>
        <taxon>Brassiceae</taxon>
        <taxon>Brassica</taxon>
    </lineage>
</organism>
<dbReference type="PANTHER" id="PTHR47486:SF1">
    <property type="entry name" value="SIALYLTRANSFERASE-LIKE PROTEIN 1"/>
    <property type="match status" value="1"/>
</dbReference>
<dbReference type="PANTHER" id="PTHR47486">
    <property type="entry name" value="SIALYLTRANSFERASE-LIKE PROTEIN 1"/>
    <property type="match status" value="1"/>
</dbReference>
<reference evidence="11" key="1">
    <citation type="submission" date="2018-11" db="EMBL/GenBank/DDBJ databases">
        <authorList>
            <consortium name="Genoscope - CEA"/>
            <person name="William W."/>
        </authorList>
    </citation>
    <scope>NUCLEOTIDE SEQUENCE</scope>
</reference>
<evidence type="ECO:0000256" key="1">
    <source>
        <dbReference type="ARBA" id="ARBA00004323"/>
    </source>
</evidence>
<comment type="similarity">
    <text evidence="2">Belongs to the glycosyltransferase 29 family.</text>
</comment>
<dbReference type="InterPro" id="IPR044782">
    <property type="entry name" value="SIA1/STLP5"/>
</dbReference>
<dbReference type="GO" id="GO:0009846">
    <property type="term" value="P:pollen germination"/>
    <property type="evidence" value="ECO:0007669"/>
    <property type="project" value="InterPro"/>
</dbReference>
<name>A0A3P6FFS9_BRAOL</name>